<feature type="non-terminal residue" evidence="1">
    <location>
        <position position="24"/>
    </location>
</feature>
<sequence length="24" mass="2449">MVLPAPSLSGRCNLSGAGADRSWC</sequence>
<comment type="caution">
    <text evidence="1">The sequence shown here is derived from an EMBL/GenBank/DDBJ whole genome shotgun (WGS) entry which is preliminary data.</text>
</comment>
<proteinExistence type="predicted"/>
<dbReference type="EMBL" id="LXQA010580154">
    <property type="protein sequence ID" value="MCI60368.1"/>
    <property type="molecule type" value="Genomic_DNA"/>
</dbReference>
<accession>A0A392TH80</accession>
<reference evidence="1 2" key="1">
    <citation type="journal article" date="2018" name="Front. Plant Sci.">
        <title>Red Clover (Trifolium pratense) and Zigzag Clover (T. medium) - A Picture of Genomic Similarities and Differences.</title>
        <authorList>
            <person name="Dluhosova J."/>
            <person name="Istvanek J."/>
            <person name="Nedelnik J."/>
            <person name="Repkova J."/>
        </authorList>
    </citation>
    <scope>NUCLEOTIDE SEQUENCE [LARGE SCALE GENOMIC DNA]</scope>
    <source>
        <strain evidence="2">cv. 10/8</strain>
        <tissue evidence="1">Leaf</tissue>
    </source>
</reference>
<organism evidence="1 2">
    <name type="scientific">Trifolium medium</name>
    <dbReference type="NCBI Taxonomy" id="97028"/>
    <lineage>
        <taxon>Eukaryota</taxon>
        <taxon>Viridiplantae</taxon>
        <taxon>Streptophyta</taxon>
        <taxon>Embryophyta</taxon>
        <taxon>Tracheophyta</taxon>
        <taxon>Spermatophyta</taxon>
        <taxon>Magnoliopsida</taxon>
        <taxon>eudicotyledons</taxon>
        <taxon>Gunneridae</taxon>
        <taxon>Pentapetalae</taxon>
        <taxon>rosids</taxon>
        <taxon>fabids</taxon>
        <taxon>Fabales</taxon>
        <taxon>Fabaceae</taxon>
        <taxon>Papilionoideae</taxon>
        <taxon>50 kb inversion clade</taxon>
        <taxon>NPAAA clade</taxon>
        <taxon>Hologalegina</taxon>
        <taxon>IRL clade</taxon>
        <taxon>Trifolieae</taxon>
        <taxon>Trifolium</taxon>
    </lineage>
</organism>
<evidence type="ECO:0000313" key="1">
    <source>
        <dbReference type="EMBL" id="MCI60368.1"/>
    </source>
</evidence>
<protein>
    <submittedName>
        <fullName evidence="1">Uncharacterized protein</fullName>
    </submittedName>
</protein>
<dbReference type="Proteomes" id="UP000265520">
    <property type="component" value="Unassembled WGS sequence"/>
</dbReference>
<keyword evidence="2" id="KW-1185">Reference proteome</keyword>
<dbReference type="AlphaFoldDB" id="A0A392TH80"/>
<evidence type="ECO:0000313" key="2">
    <source>
        <dbReference type="Proteomes" id="UP000265520"/>
    </source>
</evidence>
<name>A0A392TH80_9FABA</name>